<dbReference type="InterPro" id="IPR051917">
    <property type="entry name" value="Transposase-Integrase"/>
</dbReference>
<gene>
    <name evidence="4" type="ORF">SAMN04487861_11036</name>
</gene>
<feature type="region of interest" description="Disordered" evidence="2">
    <location>
        <begin position="141"/>
        <end position="193"/>
    </location>
</feature>
<dbReference type="AlphaFoldDB" id="A0A1I3EGS1"/>
<accession>A0A1I3EGS1</accession>
<evidence type="ECO:0000313" key="5">
    <source>
        <dbReference type="Proteomes" id="UP000183639"/>
    </source>
</evidence>
<evidence type="ECO:0000313" key="4">
    <source>
        <dbReference type="EMBL" id="SFH98195.1"/>
    </source>
</evidence>
<dbReference type="GO" id="GO:0004803">
    <property type="term" value="F:transposase activity"/>
    <property type="evidence" value="ECO:0007669"/>
    <property type="project" value="TreeGrafter"/>
</dbReference>
<feature type="compositionally biased region" description="Basic and acidic residues" evidence="2">
    <location>
        <begin position="172"/>
        <end position="181"/>
    </location>
</feature>
<evidence type="ECO:0000256" key="1">
    <source>
        <dbReference type="ARBA" id="ARBA00023172"/>
    </source>
</evidence>
<organism evidence="4 5">
    <name type="scientific">Selenomonas ruminantium</name>
    <dbReference type="NCBI Taxonomy" id="971"/>
    <lineage>
        <taxon>Bacteria</taxon>
        <taxon>Bacillati</taxon>
        <taxon>Bacillota</taxon>
        <taxon>Negativicutes</taxon>
        <taxon>Selenomonadales</taxon>
        <taxon>Selenomonadaceae</taxon>
        <taxon>Selenomonas</taxon>
    </lineage>
</organism>
<dbReference type="PANTHER" id="PTHR10948">
    <property type="entry name" value="TRANSPOSASE"/>
    <property type="match status" value="1"/>
</dbReference>
<dbReference type="Pfam" id="PF13936">
    <property type="entry name" value="HTH_38"/>
    <property type="match status" value="1"/>
</dbReference>
<keyword evidence="1" id="KW-0233">DNA recombination</keyword>
<dbReference type="GO" id="GO:0005829">
    <property type="term" value="C:cytosol"/>
    <property type="evidence" value="ECO:0007669"/>
    <property type="project" value="TreeGrafter"/>
</dbReference>
<name>A0A1I3EGS1_SELRU</name>
<evidence type="ECO:0000256" key="2">
    <source>
        <dbReference type="SAM" id="MobiDB-lite"/>
    </source>
</evidence>
<feature type="domain" description="Transposase IS30-like HTH" evidence="3">
    <location>
        <begin position="3"/>
        <end position="46"/>
    </location>
</feature>
<dbReference type="NCBIfam" id="NF033563">
    <property type="entry name" value="transpos_IS30"/>
    <property type="match status" value="1"/>
</dbReference>
<proteinExistence type="predicted"/>
<protein>
    <submittedName>
        <fullName evidence="4">Helix-turn-helix domain-containing protein</fullName>
    </submittedName>
</protein>
<dbReference type="Proteomes" id="UP000183639">
    <property type="component" value="Unassembled WGS sequence"/>
</dbReference>
<evidence type="ECO:0000259" key="3">
    <source>
        <dbReference type="Pfam" id="PF13936"/>
    </source>
</evidence>
<dbReference type="InterPro" id="IPR025246">
    <property type="entry name" value="IS30-like_HTH"/>
</dbReference>
<dbReference type="InterPro" id="IPR053392">
    <property type="entry name" value="Transposase_IS30-like"/>
</dbReference>
<dbReference type="GO" id="GO:0032196">
    <property type="term" value="P:transposition"/>
    <property type="evidence" value="ECO:0007669"/>
    <property type="project" value="TreeGrafter"/>
</dbReference>
<dbReference type="PANTHER" id="PTHR10948:SF23">
    <property type="entry name" value="TRANSPOSASE INSI FOR INSERTION SEQUENCE ELEMENT IS30A-RELATED"/>
    <property type="match status" value="1"/>
</dbReference>
<reference evidence="4 5" key="1">
    <citation type="submission" date="2016-10" db="EMBL/GenBank/DDBJ databases">
        <authorList>
            <person name="de Groot N.N."/>
        </authorList>
    </citation>
    <scope>NUCLEOTIDE SEQUENCE [LARGE SCALE GENOMIC DNA]</scope>
    <source>
        <strain evidence="4 5">Z108</strain>
    </source>
</reference>
<sequence>MRHYEHLTLYERENLLFLRAKGYSITAIAESMWRNKGIISRELRRNSVGSQYMPVVAQHQYQARRAYCKPHNRLEHTSLLELVKHKLLECQWSPEEIARRLRAEYGQYVISTTTIYRAIYSGWLNAQKAFTASVIKKLRHRGKRKRKRSAEEKLGKIQISHDITERPAGAENRSEIGHWEADTVVGQQGKPAL</sequence>
<dbReference type="GO" id="GO:0006310">
    <property type="term" value="P:DNA recombination"/>
    <property type="evidence" value="ECO:0007669"/>
    <property type="project" value="UniProtKB-KW"/>
</dbReference>
<dbReference type="EMBL" id="FOQK01000010">
    <property type="protein sequence ID" value="SFH98195.1"/>
    <property type="molecule type" value="Genomic_DNA"/>
</dbReference>